<dbReference type="GO" id="GO:0003677">
    <property type="term" value="F:DNA binding"/>
    <property type="evidence" value="ECO:0007669"/>
    <property type="project" value="UniProtKB-KW"/>
</dbReference>
<evidence type="ECO:0000256" key="3">
    <source>
        <dbReference type="ARBA" id="ARBA00022771"/>
    </source>
</evidence>
<keyword evidence="3 6" id="KW-0863">Zinc-finger</keyword>
<dbReference type="InterPro" id="IPR036855">
    <property type="entry name" value="Znf_CCCH_sf"/>
</dbReference>
<evidence type="ECO:0000256" key="6">
    <source>
        <dbReference type="PROSITE-ProRule" id="PRU00723"/>
    </source>
</evidence>
<gene>
    <name evidence="9" type="ORF">ZIOFF_000998</name>
</gene>
<reference evidence="9 10" key="1">
    <citation type="submission" date="2020-08" db="EMBL/GenBank/DDBJ databases">
        <title>Plant Genome Project.</title>
        <authorList>
            <person name="Zhang R.-G."/>
        </authorList>
    </citation>
    <scope>NUCLEOTIDE SEQUENCE [LARGE SCALE GENOMIC DNA]</scope>
    <source>
        <tissue evidence="9">Rhizome</tissue>
    </source>
</reference>
<organism evidence="9 10">
    <name type="scientific">Zingiber officinale</name>
    <name type="common">Ginger</name>
    <name type="synonym">Amomum zingiber</name>
    <dbReference type="NCBI Taxonomy" id="94328"/>
    <lineage>
        <taxon>Eukaryota</taxon>
        <taxon>Viridiplantae</taxon>
        <taxon>Streptophyta</taxon>
        <taxon>Embryophyta</taxon>
        <taxon>Tracheophyta</taxon>
        <taxon>Spermatophyta</taxon>
        <taxon>Magnoliopsida</taxon>
        <taxon>Liliopsida</taxon>
        <taxon>Zingiberales</taxon>
        <taxon>Zingiberaceae</taxon>
        <taxon>Zingiber</taxon>
    </lineage>
</organism>
<dbReference type="Proteomes" id="UP000734854">
    <property type="component" value="Unassembled WGS sequence"/>
</dbReference>
<dbReference type="EMBL" id="JACMSC010000001">
    <property type="protein sequence ID" value="KAG6535963.1"/>
    <property type="molecule type" value="Genomic_DNA"/>
</dbReference>
<dbReference type="PANTHER" id="PTHR15725:SF14">
    <property type="entry name" value="ZINC FINGER CCCH DOMAIN-CONTAINING PROTEIN 11A"/>
    <property type="match status" value="1"/>
</dbReference>
<dbReference type="SMART" id="SM00356">
    <property type="entry name" value="ZnF_C3H1"/>
    <property type="match status" value="3"/>
</dbReference>
<dbReference type="GO" id="GO:0008270">
    <property type="term" value="F:zinc ion binding"/>
    <property type="evidence" value="ECO:0007669"/>
    <property type="project" value="UniProtKB-KW"/>
</dbReference>
<evidence type="ECO:0000256" key="7">
    <source>
        <dbReference type="SAM" id="MobiDB-lite"/>
    </source>
</evidence>
<dbReference type="GO" id="GO:0003729">
    <property type="term" value="F:mRNA binding"/>
    <property type="evidence" value="ECO:0007669"/>
    <property type="project" value="TreeGrafter"/>
</dbReference>
<dbReference type="InterPro" id="IPR041686">
    <property type="entry name" value="Znf-CCCH_3"/>
</dbReference>
<evidence type="ECO:0000256" key="1">
    <source>
        <dbReference type="ARBA" id="ARBA00022723"/>
    </source>
</evidence>
<evidence type="ECO:0000313" key="10">
    <source>
        <dbReference type="Proteomes" id="UP000734854"/>
    </source>
</evidence>
<feature type="region of interest" description="Disordered" evidence="7">
    <location>
        <begin position="419"/>
        <end position="439"/>
    </location>
</feature>
<evidence type="ECO:0000256" key="4">
    <source>
        <dbReference type="ARBA" id="ARBA00022833"/>
    </source>
</evidence>
<evidence type="ECO:0000313" key="9">
    <source>
        <dbReference type="EMBL" id="KAG6535963.1"/>
    </source>
</evidence>
<feature type="compositionally biased region" description="Basic and acidic residues" evidence="7">
    <location>
        <begin position="425"/>
        <end position="437"/>
    </location>
</feature>
<feature type="region of interest" description="Disordered" evidence="7">
    <location>
        <begin position="242"/>
        <end position="286"/>
    </location>
</feature>
<feature type="domain" description="C3H1-type" evidence="8">
    <location>
        <begin position="20"/>
        <end position="49"/>
    </location>
</feature>
<dbReference type="PROSITE" id="PS50103">
    <property type="entry name" value="ZF_C3H1"/>
    <property type="match status" value="3"/>
</dbReference>
<dbReference type="FunFam" id="4.10.1000.10:FF:000021">
    <property type="entry name" value="Zinc finger CCCH domain-containing protein 17"/>
    <property type="match status" value="1"/>
</dbReference>
<keyword evidence="10" id="KW-1185">Reference proteome</keyword>
<feature type="compositionally biased region" description="Polar residues" evidence="7">
    <location>
        <begin position="257"/>
        <end position="274"/>
    </location>
</feature>
<dbReference type="Pfam" id="PF14608">
    <property type="entry name" value="zf-CCCH_2"/>
    <property type="match status" value="1"/>
</dbReference>
<protein>
    <recommendedName>
        <fullName evidence="8">C3H1-type domain-containing protein</fullName>
    </recommendedName>
</protein>
<feature type="region of interest" description="Disordered" evidence="7">
    <location>
        <begin position="490"/>
        <end position="538"/>
    </location>
</feature>
<dbReference type="SUPFAM" id="SSF90229">
    <property type="entry name" value="CCCH zinc finger"/>
    <property type="match status" value="1"/>
</dbReference>
<feature type="compositionally biased region" description="Acidic residues" evidence="7">
    <location>
        <begin position="276"/>
        <end position="286"/>
    </location>
</feature>
<dbReference type="Pfam" id="PF15663">
    <property type="entry name" value="zf-CCCH_3"/>
    <property type="match status" value="1"/>
</dbReference>
<feature type="domain" description="C3H1-type" evidence="8">
    <location>
        <begin position="51"/>
        <end position="77"/>
    </location>
</feature>
<dbReference type="PANTHER" id="PTHR15725">
    <property type="entry name" value="ZN-FINGER, C-X8-C-X5-C-X3-H TYPE-CONTAINING"/>
    <property type="match status" value="1"/>
</dbReference>
<keyword evidence="4 6" id="KW-0862">Zinc</keyword>
<feature type="zinc finger region" description="C3H1-type" evidence="6">
    <location>
        <begin position="133"/>
        <end position="160"/>
    </location>
</feature>
<feature type="region of interest" description="Disordered" evidence="7">
    <location>
        <begin position="565"/>
        <end position="628"/>
    </location>
</feature>
<sequence length="732" mass="82901">MESDGGREGIRPATAEEEALKRNTDCVYFLASPLTCKKGSECDYRHSEGARINPRDCWYWLNRNCLNPKCSFRHPFNPDHVSILLRLRNTNAHPMPLDSLYISPRANSAPVQAPDRSAASTFTPAVPTPRNGNKQSAPCYYFQWGQCLKGERCPFMHGPQASIDFVLQSAAMVSTLSAEPRQINEKNAQKKIITQQNVAELNLEKAKARAISPVGVSSAAAKIVTQAENATEQESFKNKIKLPQSFGDEHPPLIQNGKPSNSEYFQSQRWGHQEQSTDEENEDGKDADELLQEHSPGFDVLVEDDIEEPDYYNGEDAFEIVAAHSGQNVEPEDEYEYHHGDYEPVKKIIRDRHNGIGEYDGYKQSHGRYGVESNSFRILDRPPSLERQVLDRETKSDAMEGSDLRFQLIKRRRFDALKSSSNRRGRGEHYGREEQYARRHHRLHIHDDENFPKKSISSRLRGRITFPGGSSNDAASNLLLEERRRLRSRLSPINRMNSQLRHPERLRQQPSEEFIKDERIRRNKSTSRDGTNSLDFSRPMSLAELKGTKANEKFHEIRTTDSNLTLNKVNSGEAKGTHEPKNALSFEGPKPLSAILKRKRELANAESEVSIGQGEHSQGGSDSPNEIDPQLEATKEANYTINKSEAEEVIPEEDELAYHGQMEAEDGMILGSIEEEVLEKAEDEGLENFNKQDDGFDYGSEEYRAHENEKAFSSDDDLDDDDFATKVSAMMS</sequence>
<feature type="zinc finger region" description="C3H1-type" evidence="6">
    <location>
        <begin position="51"/>
        <end position="77"/>
    </location>
</feature>
<keyword evidence="2" id="KW-0677">Repeat</keyword>
<evidence type="ECO:0000259" key="8">
    <source>
        <dbReference type="PROSITE" id="PS50103"/>
    </source>
</evidence>
<evidence type="ECO:0000256" key="2">
    <source>
        <dbReference type="ARBA" id="ARBA00022737"/>
    </source>
</evidence>
<evidence type="ECO:0000256" key="5">
    <source>
        <dbReference type="ARBA" id="ARBA00023125"/>
    </source>
</evidence>
<feature type="zinc finger region" description="C3H1-type" evidence="6">
    <location>
        <begin position="20"/>
        <end position="49"/>
    </location>
</feature>
<dbReference type="InterPro" id="IPR000571">
    <property type="entry name" value="Znf_CCCH"/>
</dbReference>
<keyword evidence="1 6" id="KW-0479">Metal-binding</keyword>
<accession>A0A8J5I5A6</accession>
<comment type="caution">
    <text evidence="9">The sequence shown here is derived from an EMBL/GenBank/DDBJ whole genome shotgun (WGS) entry which is preliminary data.</text>
</comment>
<dbReference type="Gene3D" id="4.10.1000.10">
    <property type="entry name" value="Zinc finger, CCCH-type"/>
    <property type="match status" value="2"/>
</dbReference>
<keyword evidence="5" id="KW-0238">DNA-binding</keyword>
<feature type="domain" description="C3H1-type" evidence="8">
    <location>
        <begin position="133"/>
        <end position="160"/>
    </location>
</feature>
<feature type="compositionally biased region" description="Polar residues" evidence="7">
    <location>
        <begin position="615"/>
        <end position="624"/>
    </location>
</feature>
<proteinExistence type="predicted"/>
<dbReference type="AlphaFoldDB" id="A0A8J5I5A6"/>
<name>A0A8J5I5A6_ZINOF</name>